<reference evidence="4" key="1">
    <citation type="journal article" date="2019" name="Int. J. Syst. Evol. Microbiol.">
        <title>The Global Catalogue of Microorganisms (GCM) 10K type strain sequencing project: providing services to taxonomists for standard genome sequencing and annotation.</title>
        <authorList>
            <consortium name="The Broad Institute Genomics Platform"/>
            <consortium name="The Broad Institute Genome Sequencing Center for Infectious Disease"/>
            <person name="Wu L."/>
            <person name="Ma J."/>
        </authorList>
    </citation>
    <scope>NUCLEOTIDE SEQUENCE [LARGE SCALE GENOMIC DNA]</scope>
    <source>
        <strain evidence="4">JCM 17926</strain>
    </source>
</reference>
<dbReference type="Proteomes" id="UP001500552">
    <property type="component" value="Unassembled WGS sequence"/>
</dbReference>
<evidence type="ECO:0000259" key="2">
    <source>
        <dbReference type="Pfam" id="PF08327"/>
    </source>
</evidence>
<proteinExistence type="inferred from homology"/>
<sequence length="159" mass="18175">MDFSVDKENKAISVKREFAAALPLVWEAYTKSEILDQWWAPKPWRARTKAMDFREGGYWLYAMVGPGGEEHWARADYLKIDPHKSFSARDGFADEEGNLNRQMPQSRWDVAFSSAAVGTLVTNRITFGDLQHLEQTLAMGFKEGFVAALENLDGWLSRR</sequence>
<evidence type="ECO:0000256" key="1">
    <source>
        <dbReference type="ARBA" id="ARBA00006817"/>
    </source>
</evidence>
<organism evidence="3 4">
    <name type="scientific">Pontibacter saemangeumensis</name>
    <dbReference type="NCBI Taxonomy" id="1084525"/>
    <lineage>
        <taxon>Bacteria</taxon>
        <taxon>Pseudomonadati</taxon>
        <taxon>Bacteroidota</taxon>
        <taxon>Cytophagia</taxon>
        <taxon>Cytophagales</taxon>
        <taxon>Hymenobacteraceae</taxon>
        <taxon>Pontibacter</taxon>
    </lineage>
</organism>
<dbReference type="SUPFAM" id="SSF55961">
    <property type="entry name" value="Bet v1-like"/>
    <property type="match status" value="1"/>
</dbReference>
<dbReference type="Gene3D" id="3.30.530.20">
    <property type="match status" value="1"/>
</dbReference>
<comment type="caution">
    <text evidence="3">The sequence shown here is derived from an EMBL/GenBank/DDBJ whole genome shotgun (WGS) entry which is preliminary data.</text>
</comment>
<evidence type="ECO:0000313" key="3">
    <source>
        <dbReference type="EMBL" id="GAA4431637.1"/>
    </source>
</evidence>
<accession>A0ABP8LKZ9</accession>
<dbReference type="EMBL" id="BAABHC010000010">
    <property type="protein sequence ID" value="GAA4431637.1"/>
    <property type="molecule type" value="Genomic_DNA"/>
</dbReference>
<dbReference type="InterPro" id="IPR013538">
    <property type="entry name" value="ASHA1/2-like_C"/>
</dbReference>
<dbReference type="Pfam" id="PF08327">
    <property type="entry name" value="AHSA1"/>
    <property type="match status" value="1"/>
</dbReference>
<protein>
    <submittedName>
        <fullName evidence="3">SRPBCC domain-containing protein</fullName>
    </submittedName>
</protein>
<dbReference type="InterPro" id="IPR023393">
    <property type="entry name" value="START-like_dom_sf"/>
</dbReference>
<gene>
    <name evidence="3" type="ORF">GCM10023188_19380</name>
</gene>
<dbReference type="CDD" id="cd07814">
    <property type="entry name" value="SRPBCC_CalC_Aha1-like"/>
    <property type="match status" value="1"/>
</dbReference>
<comment type="similarity">
    <text evidence="1">Belongs to the AHA1 family.</text>
</comment>
<feature type="domain" description="Activator of Hsp90 ATPase homologue 1/2-like C-terminal" evidence="2">
    <location>
        <begin position="24"/>
        <end position="154"/>
    </location>
</feature>
<keyword evidence="4" id="KW-1185">Reference proteome</keyword>
<name>A0ABP8LKZ9_9BACT</name>
<evidence type="ECO:0000313" key="4">
    <source>
        <dbReference type="Proteomes" id="UP001500552"/>
    </source>
</evidence>